<dbReference type="AlphaFoldDB" id="A0A9P0C238"/>
<evidence type="ECO:0000256" key="3">
    <source>
        <dbReference type="ARBA" id="ARBA00022946"/>
    </source>
</evidence>
<name>A0A9P0C238_CHRIL</name>
<keyword evidence="3" id="KW-0809">Transit peptide</keyword>
<evidence type="ECO:0000313" key="10">
    <source>
        <dbReference type="EMBL" id="CAH0625236.1"/>
    </source>
</evidence>
<evidence type="ECO:0000256" key="9">
    <source>
        <dbReference type="ARBA" id="ARBA00038782"/>
    </source>
</evidence>
<dbReference type="GO" id="GO:0005840">
    <property type="term" value="C:ribosome"/>
    <property type="evidence" value="ECO:0007669"/>
    <property type="project" value="UniProtKB-KW"/>
</dbReference>
<evidence type="ECO:0000313" key="11">
    <source>
        <dbReference type="Proteomes" id="UP001154114"/>
    </source>
</evidence>
<dbReference type="InterPro" id="IPR038584">
    <property type="entry name" value="Ribosomal_bL33_sf"/>
</dbReference>
<evidence type="ECO:0000256" key="2">
    <source>
        <dbReference type="ARBA" id="ARBA00007596"/>
    </source>
</evidence>
<comment type="subunit">
    <text evidence="9">Component of the mitochondrial ribosome large subunit (39S) which comprises a 16S rRNA and about 50 distinct proteins.</text>
</comment>
<dbReference type="GO" id="GO:1990904">
    <property type="term" value="C:ribonucleoprotein complex"/>
    <property type="evidence" value="ECO:0007669"/>
    <property type="project" value="UniProtKB-KW"/>
</dbReference>
<dbReference type="Gene3D" id="2.20.28.120">
    <property type="entry name" value="Ribosomal protein L33"/>
    <property type="match status" value="1"/>
</dbReference>
<evidence type="ECO:0000256" key="8">
    <source>
        <dbReference type="ARBA" id="ARBA00035436"/>
    </source>
</evidence>
<dbReference type="OrthoDB" id="275534at2759"/>
<dbReference type="FunFam" id="2.20.28.120:FF:000005">
    <property type="entry name" value="39S ribosomal protein L33, mitochondrial"/>
    <property type="match status" value="1"/>
</dbReference>
<reference evidence="10" key="1">
    <citation type="submission" date="2021-12" db="EMBL/GenBank/DDBJ databases">
        <authorList>
            <person name="King R."/>
        </authorList>
    </citation>
    <scope>NUCLEOTIDE SEQUENCE</scope>
</reference>
<keyword evidence="5" id="KW-0496">Mitochondrion</keyword>
<comment type="subcellular location">
    <subcellularLocation>
        <location evidence="1">Mitochondrion</location>
    </subcellularLocation>
</comment>
<comment type="similarity">
    <text evidence="2">Belongs to the bacterial ribosomal protein bL33 family.</text>
</comment>
<dbReference type="GO" id="GO:0005739">
    <property type="term" value="C:mitochondrion"/>
    <property type="evidence" value="ECO:0007669"/>
    <property type="project" value="UniProtKB-SubCell"/>
</dbReference>
<evidence type="ECO:0000256" key="6">
    <source>
        <dbReference type="ARBA" id="ARBA00023274"/>
    </source>
</evidence>
<accession>A0A9P0C238</accession>
<dbReference type="EMBL" id="LR824010">
    <property type="protein sequence ID" value="CAH0625236.1"/>
    <property type="molecule type" value="Genomic_DNA"/>
</dbReference>
<sequence length="67" mass="8028">MFLTNVLFKKAKSKMIMVLMESVVSGHQCMKIRERLADKLEFIRFDPYIQQESLYKERKKIRSIKSS</sequence>
<dbReference type="SUPFAM" id="SSF57829">
    <property type="entry name" value="Zn-binding ribosomal proteins"/>
    <property type="match status" value="1"/>
</dbReference>
<keyword evidence="4" id="KW-0689">Ribosomal protein</keyword>
<evidence type="ECO:0000256" key="7">
    <source>
        <dbReference type="ARBA" id="ARBA00035275"/>
    </source>
</evidence>
<organism evidence="10 11">
    <name type="scientific">Chrysodeixis includens</name>
    <name type="common">Soybean looper</name>
    <name type="synonym">Pseudoplusia includens</name>
    <dbReference type="NCBI Taxonomy" id="689277"/>
    <lineage>
        <taxon>Eukaryota</taxon>
        <taxon>Metazoa</taxon>
        <taxon>Ecdysozoa</taxon>
        <taxon>Arthropoda</taxon>
        <taxon>Hexapoda</taxon>
        <taxon>Insecta</taxon>
        <taxon>Pterygota</taxon>
        <taxon>Neoptera</taxon>
        <taxon>Endopterygota</taxon>
        <taxon>Lepidoptera</taxon>
        <taxon>Glossata</taxon>
        <taxon>Ditrysia</taxon>
        <taxon>Noctuoidea</taxon>
        <taxon>Noctuidae</taxon>
        <taxon>Plusiinae</taxon>
        <taxon>Chrysodeixis</taxon>
    </lineage>
</organism>
<dbReference type="GO" id="GO:0006412">
    <property type="term" value="P:translation"/>
    <property type="evidence" value="ECO:0007669"/>
    <property type="project" value="InterPro"/>
</dbReference>
<evidence type="ECO:0000256" key="1">
    <source>
        <dbReference type="ARBA" id="ARBA00004173"/>
    </source>
</evidence>
<keyword evidence="6" id="KW-0687">Ribonucleoprotein</keyword>
<evidence type="ECO:0000256" key="5">
    <source>
        <dbReference type="ARBA" id="ARBA00023128"/>
    </source>
</evidence>
<dbReference type="InterPro" id="IPR011332">
    <property type="entry name" value="Ribosomal_zn-bd"/>
</dbReference>
<gene>
    <name evidence="10" type="ORF">CINC_LOCUS11870</name>
</gene>
<evidence type="ECO:0000256" key="4">
    <source>
        <dbReference type="ARBA" id="ARBA00022980"/>
    </source>
</evidence>
<protein>
    <recommendedName>
        <fullName evidence="7">Large ribosomal subunit protein bL33m</fullName>
    </recommendedName>
    <alternativeName>
        <fullName evidence="8">39S ribosomal protein L33, mitochondrial</fullName>
    </alternativeName>
</protein>
<dbReference type="PANTHER" id="PTHR47037">
    <property type="entry name" value="39S RIBOSOMAL PROTEIN L33, MITOCHONDRIAL"/>
    <property type="match status" value="1"/>
</dbReference>
<proteinExistence type="inferred from homology"/>
<dbReference type="InterPro" id="IPR052008">
    <property type="entry name" value="Mitoribosomal_protein_bL33"/>
</dbReference>
<dbReference type="Proteomes" id="UP001154114">
    <property type="component" value="Chromosome 7"/>
</dbReference>
<dbReference type="PANTHER" id="PTHR47037:SF1">
    <property type="entry name" value="LARGE RIBOSOMAL SUBUNIT PROTEIN BL33M"/>
    <property type="match status" value="1"/>
</dbReference>
<keyword evidence="11" id="KW-1185">Reference proteome</keyword>